<gene>
    <name evidence="12" type="ORF">ONZ51_g9318</name>
</gene>
<keyword evidence="3 9" id="KW-0812">Transmembrane</keyword>
<evidence type="ECO:0000259" key="10">
    <source>
        <dbReference type="Pfam" id="PF06738"/>
    </source>
</evidence>
<feature type="transmembrane region" description="Helical" evidence="9">
    <location>
        <begin position="856"/>
        <end position="873"/>
    </location>
</feature>
<feature type="region of interest" description="Disordered" evidence="8">
    <location>
        <begin position="1295"/>
        <end position="1320"/>
    </location>
</feature>
<keyword evidence="5 9" id="KW-0472">Membrane</keyword>
<comment type="similarity">
    <text evidence="2">Belongs to the peptidase C13 family.</text>
</comment>
<dbReference type="Pfam" id="PF06738">
    <property type="entry name" value="ThrE"/>
    <property type="match status" value="1"/>
</dbReference>
<evidence type="ECO:0008006" key="14">
    <source>
        <dbReference type="Google" id="ProtNLM"/>
    </source>
</evidence>
<comment type="subcellular location">
    <subcellularLocation>
        <location evidence="1">Membrane</location>
        <topology evidence="1">Multi-pass membrane protein</topology>
    </subcellularLocation>
</comment>
<evidence type="ECO:0000256" key="1">
    <source>
        <dbReference type="ARBA" id="ARBA00004141"/>
    </source>
</evidence>
<accession>A0AAD7TP43</accession>
<feature type="compositionally biased region" description="Basic and acidic residues" evidence="8">
    <location>
        <begin position="490"/>
        <end position="503"/>
    </location>
</feature>
<feature type="transmembrane region" description="Helical" evidence="9">
    <location>
        <begin position="880"/>
        <end position="905"/>
    </location>
</feature>
<dbReference type="GO" id="GO:0016255">
    <property type="term" value="P:attachment of GPI anchor to protein"/>
    <property type="evidence" value="ECO:0007669"/>
    <property type="project" value="InterPro"/>
</dbReference>
<feature type="region of interest" description="Disordered" evidence="8">
    <location>
        <begin position="260"/>
        <end position="331"/>
    </location>
</feature>
<dbReference type="GO" id="GO:0022857">
    <property type="term" value="F:transmembrane transporter activity"/>
    <property type="evidence" value="ECO:0007669"/>
    <property type="project" value="InterPro"/>
</dbReference>
<dbReference type="GO" id="GO:0003923">
    <property type="term" value="F:GPI-anchor transamidase activity"/>
    <property type="evidence" value="ECO:0007669"/>
    <property type="project" value="InterPro"/>
</dbReference>
<feature type="transmembrane region" description="Helical" evidence="9">
    <location>
        <begin position="712"/>
        <end position="736"/>
    </location>
</feature>
<comment type="similarity">
    <text evidence="6">Belongs to the ThrE exporter (TC 2.A.79) family.</text>
</comment>
<dbReference type="PANTHER" id="PTHR31082">
    <property type="entry name" value="PHEROMONE-REGULATED MEMBRANE PROTEIN 10"/>
    <property type="match status" value="1"/>
</dbReference>
<feature type="active site" description="Nucleophile" evidence="7">
    <location>
        <position position="1181"/>
    </location>
</feature>
<evidence type="ECO:0000313" key="12">
    <source>
        <dbReference type="EMBL" id="KAJ8468946.1"/>
    </source>
</evidence>
<dbReference type="Pfam" id="PF01650">
    <property type="entry name" value="Peptidase_C13"/>
    <property type="match status" value="1"/>
</dbReference>
<feature type="active site" evidence="7">
    <location>
        <position position="1139"/>
    </location>
</feature>
<feature type="transmembrane region" description="Helical" evidence="9">
    <location>
        <begin position="917"/>
        <end position="938"/>
    </location>
</feature>
<feature type="region of interest" description="Disordered" evidence="8">
    <location>
        <begin position="397"/>
        <end position="455"/>
    </location>
</feature>
<evidence type="ECO:0000256" key="6">
    <source>
        <dbReference type="ARBA" id="ARBA00034125"/>
    </source>
</evidence>
<feature type="region of interest" description="Disordered" evidence="8">
    <location>
        <begin position="191"/>
        <end position="231"/>
    </location>
</feature>
<dbReference type="Pfam" id="PF12821">
    <property type="entry name" value="ThrE_2"/>
    <property type="match status" value="1"/>
</dbReference>
<dbReference type="PRINTS" id="PR00776">
    <property type="entry name" value="HEMOGLOBNASE"/>
</dbReference>
<name>A0AAD7TP43_9APHY</name>
<feature type="transmembrane region" description="Helical" evidence="9">
    <location>
        <begin position="687"/>
        <end position="706"/>
    </location>
</feature>
<feature type="compositionally biased region" description="Basic residues" evidence="8">
    <location>
        <begin position="400"/>
        <end position="415"/>
    </location>
</feature>
<dbReference type="EMBL" id="JAPEVG010000313">
    <property type="protein sequence ID" value="KAJ8468946.1"/>
    <property type="molecule type" value="Genomic_DNA"/>
</dbReference>
<comment type="caution">
    <text evidence="12">The sequence shown here is derived from an EMBL/GenBank/DDBJ whole genome shotgun (WGS) entry which is preliminary data.</text>
</comment>
<feature type="transmembrane region" description="Helical" evidence="9">
    <location>
        <begin position="801"/>
        <end position="818"/>
    </location>
</feature>
<dbReference type="InterPro" id="IPR051361">
    <property type="entry name" value="ThrE/Ser_Exporter"/>
</dbReference>
<dbReference type="PANTHER" id="PTHR31082:SF4">
    <property type="entry name" value="PHEROMONE-REGULATED MEMBRANE PROTEIN 10"/>
    <property type="match status" value="1"/>
</dbReference>
<dbReference type="PIRSF" id="PIRSF019663">
    <property type="entry name" value="Legumain"/>
    <property type="match status" value="1"/>
</dbReference>
<feature type="compositionally biased region" description="Polar residues" evidence="8">
    <location>
        <begin position="1295"/>
        <end position="1318"/>
    </location>
</feature>
<feature type="compositionally biased region" description="Polar residues" evidence="8">
    <location>
        <begin position="16"/>
        <end position="27"/>
    </location>
</feature>
<feature type="region of interest" description="Disordered" evidence="8">
    <location>
        <begin position="1"/>
        <end position="135"/>
    </location>
</feature>
<feature type="domain" description="Threonine/serine exporter-like N-terminal" evidence="10">
    <location>
        <begin position="529"/>
        <end position="767"/>
    </location>
</feature>
<dbReference type="InterPro" id="IPR024528">
    <property type="entry name" value="ThrE_2"/>
</dbReference>
<dbReference type="FunFam" id="3.40.50.1460:FF:000003">
    <property type="entry name" value="GPI-anchor transamidase"/>
    <property type="match status" value="1"/>
</dbReference>
<dbReference type="GO" id="GO:0006508">
    <property type="term" value="P:proteolysis"/>
    <property type="evidence" value="ECO:0007669"/>
    <property type="project" value="InterPro"/>
</dbReference>
<dbReference type="Proteomes" id="UP001215151">
    <property type="component" value="Unassembled WGS sequence"/>
</dbReference>
<dbReference type="PIRSF" id="PIRSF500138">
    <property type="entry name" value="GPI8"/>
    <property type="match status" value="1"/>
</dbReference>
<keyword evidence="13" id="KW-1185">Reference proteome</keyword>
<evidence type="ECO:0000256" key="4">
    <source>
        <dbReference type="ARBA" id="ARBA00022989"/>
    </source>
</evidence>
<evidence type="ECO:0000256" key="3">
    <source>
        <dbReference type="ARBA" id="ARBA00022692"/>
    </source>
</evidence>
<dbReference type="InterPro" id="IPR001096">
    <property type="entry name" value="Peptidase_C13"/>
</dbReference>
<evidence type="ECO:0000256" key="9">
    <source>
        <dbReference type="SAM" id="Phobius"/>
    </source>
</evidence>
<feature type="transmembrane region" description="Helical" evidence="9">
    <location>
        <begin position="830"/>
        <end position="850"/>
    </location>
</feature>
<feature type="region of interest" description="Disordered" evidence="8">
    <location>
        <begin position="467"/>
        <end position="510"/>
    </location>
</feature>
<organism evidence="12 13">
    <name type="scientific">Trametes cubensis</name>
    <dbReference type="NCBI Taxonomy" id="1111947"/>
    <lineage>
        <taxon>Eukaryota</taxon>
        <taxon>Fungi</taxon>
        <taxon>Dikarya</taxon>
        <taxon>Basidiomycota</taxon>
        <taxon>Agaricomycotina</taxon>
        <taxon>Agaricomycetes</taxon>
        <taxon>Polyporales</taxon>
        <taxon>Polyporaceae</taxon>
        <taxon>Trametes</taxon>
    </lineage>
</organism>
<feature type="transmembrane region" description="Helical" evidence="9">
    <location>
        <begin position="663"/>
        <end position="680"/>
    </location>
</feature>
<dbReference type="InterPro" id="IPR028361">
    <property type="entry name" value="GPI_transamidase"/>
</dbReference>
<keyword evidence="4 9" id="KW-1133">Transmembrane helix</keyword>
<dbReference type="GO" id="GO:0042765">
    <property type="term" value="C:GPI-anchor transamidase complex"/>
    <property type="evidence" value="ECO:0007669"/>
    <property type="project" value="InterPro"/>
</dbReference>
<protein>
    <recommendedName>
        <fullName evidence="14">GPI-anchor transamidase</fullName>
    </recommendedName>
</protein>
<feature type="compositionally biased region" description="Low complexity" evidence="8">
    <location>
        <begin position="470"/>
        <end position="482"/>
    </location>
</feature>
<evidence type="ECO:0000259" key="11">
    <source>
        <dbReference type="Pfam" id="PF12821"/>
    </source>
</evidence>
<feature type="transmembrane region" description="Helical" evidence="9">
    <location>
        <begin position="981"/>
        <end position="999"/>
    </location>
</feature>
<sequence>MPPRPHHVPSIASILLSPTPSTSNESAMDSPPVMNVPDGTASGDNRPPGGTRRSGHKTPRKVQWVFDEPNGSPSTRALDEHALDPEPFETLTTALERHRSSSVSEGSHMPLSVHTAPTAMSPEASLPTSPELTPLHDGQEIQEVHGTHEVPGENFIDPHETAGLPGTNIEDYSRRQAQRVVSVHKNGFLRGLIGGGRHKRSRSTEPLTEMGRRAKHKRSGFFNAERSGDVEKTAEVRVETKDNAPKGVLSTLLSFYEPSTGFQSGVSTPARSSLDESRPSSMYSGTLASASERASAALMPPPPVPNRAERTEGHGYPPSMPNASTNSLRPPTHPWTRTFGFGDSRPSAARSGAGVFGPLIASAGNIAGVAAPAPATVAPNCKRPGYHLSRYSLESNIPKSTHHHGHHRSLSRPRSMHFDPQGRSASLSGPPSPADESPPFSHHSPSSPGPGRQKWTGVLKELPKWVPSRAATPSTTPGTPATEVGTDEWMSDKGEWGGVEDKKKEKRKKRKKAEIWITRHVAEIVARQEFILKLARAMMMFGGPTHRLQAQIQAAGKVLDTPLSCMYLPDVMLISFEDQSTATSNIKFIRQGSSLDIGKLQEAHKLYWKVIHDEYSVKDASVELDELMRRPPLYKNWQIVLIGGACSASICSVSFNGSFIDSLVSFPLGCLLIIIQLFAARNELYSNVFEITVATIFSFIAAALSSAKYFCYSAIASASIVLILPGFIVLCGSLELSSRNIVSGAVRVCFSCIYSLFLGFGLAIGATAYSKLTHQTLAGSDDLTCGISHDPHGPWWQRTPSLWWAFLTVPLYSLFLSLRNHAPWNHRELYLLVAISCIGWVTNHFTGTRFHNQSDISAAVGALAVGFVANLYGRFFRGNAFVIMITGILFQLPSGLANGGLFTFVHQQESGSSSNEAYLSGFQTALQLISVSIGLTMIGPLAKPLIRRPGFTLLPFTFILLPGTLRTLTPGSGYRYCIKKSMLYLTRLLWLLLCLVYSVNGQAEAAAEFFGRHGSSHTNNWAVLVCASRYWFNYRHMSNALGMYRTVKRLGIPDSNIILMLADDAACNPRNKYPGCVYSSSAKTLDLYGDNIEVDYRGYEVTVENFLRVLTGRVEPSVPRSKRLLTDDRSNVFVYMTGHGGNEFLKFQDNEEISAFDIADAVAQMWEKKRYNELFFMIDTCQANSMYSKFYSPNVLATGSSLVHENSYSHENDRDIGVAVIDSYTHYVLQFMEGINKTSQATMQDLFDTYDPDKINSHPGVRSDLFPRSLKDALVTDFFGGVAQAEVLPPLEASQSFAKEQAPTSSPEAHISTNSDVDSSAPYAENVTEFDEIGVLESETFLAAIAQTRDSVLGTPLTREARAWAASAIVLSLTGWIASRK</sequence>
<reference evidence="12" key="1">
    <citation type="submission" date="2022-11" db="EMBL/GenBank/DDBJ databases">
        <title>Genome Sequence of Cubamyces cubensis.</title>
        <authorList>
            <person name="Buettner E."/>
        </authorList>
    </citation>
    <scope>NUCLEOTIDE SEQUENCE</scope>
    <source>
        <strain evidence="12">MPL-01</strain>
    </source>
</reference>
<dbReference type="InterPro" id="IPR010619">
    <property type="entry name" value="ThrE-like_N"/>
</dbReference>
<feature type="transmembrane region" description="Helical" evidence="9">
    <location>
        <begin position="748"/>
        <end position="769"/>
    </location>
</feature>
<evidence type="ECO:0000256" key="7">
    <source>
        <dbReference type="PIRSR" id="PIRSR019663-1"/>
    </source>
</evidence>
<evidence type="ECO:0000256" key="2">
    <source>
        <dbReference type="ARBA" id="ARBA00009941"/>
    </source>
</evidence>
<feature type="compositionally biased region" description="Low complexity" evidence="8">
    <location>
        <begin position="288"/>
        <end position="297"/>
    </location>
</feature>
<evidence type="ECO:0000256" key="5">
    <source>
        <dbReference type="ARBA" id="ARBA00023136"/>
    </source>
</evidence>
<feature type="compositionally biased region" description="Polar residues" evidence="8">
    <location>
        <begin position="260"/>
        <end position="271"/>
    </location>
</feature>
<dbReference type="Gene3D" id="3.40.50.1460">
    <property type="match status" value="1"/>
</dbReference>
<proteinExistence type="inferred from homology"/>
<feature type="domain" description="Threonine/Serine exporter ThrE" evidence="11">
    <location>
        <begin position="824"/>
        <end position="938"/>
    </location>
</feature>
<evidence type="ECO:0000313" key="13">
    <source>
        <dbReference type="Proteomes" id="UP001215151"/>
    </source>
</evidence>
<evidence type="ECO:0000256" key="8">
    <source>
        <dbReference type="SAM" id="MobiDB-lite"/>
    </source>
</evidence>
<feature type="compositionally biased region" description="Low complexity" evidence="8">
    <location>
        <begin position="437"/>
        <end position="451"/>
    </location>
</feature>